<dbReference type="AlphaFoldDB" id="A0A2X2CH74"/>
<dbReference type="PROSITE" id="PS50005">
    <property type="entry name" value="TPR"/>
    <property type="match status" value="2"/>
</dbReference>
<evidence type="ECO:0000313" key="4">
    <source>
        <dbReference type="EMBL" id="SPZ06081.1"/>
    </source>
</evidence>
<name>A0A2X2CH74_PSELU</name>
<dbReference type="Gene3D" id="1.25.40.10">
    <property type="entry name" value="Tetratricopeptide repeat domain"/>
    <property type="match status" value="1"/>
</dbReference>
<reference evidence="3 6" key="2">
    <citation type="submission" date="2020-10" db="EMBL/GenBank/DDBJ databases">
        <title>Genome sequences of Pseudomonas isolates.</title>
        <authorList>
            <person name="Wessels L."/>
            <person name="Reich F."/>
            <person name="Hammerl J."/>
        </authorList>
    </citation>
    <scope>NUCLEOTIDE SEQUENCE [LARGE SCALE GENOMIC DNA]</scope>
    <source>
        <strain evidence="3 6">20-MO00624-0</strain>
    </source>
</reference>
<accession>A0A2X2CH74</accession>
<evidence type="ECO:0000313" key="6">
    <source>
        <dbReference type="Proteomes" id="UP000626180"/>
    </source>
</evidence>
<reference evidence="4 5" key="1">
    <citation type="submission" date="2018-06" db="EMBL/GenBank/DDBJ databases">
        <authorList>
            <consortium name="Pathogen Informatics"/>
            <person name="Doyle S."/>
        </authorList>
    </citation>
    <scope>NUCLEOTIDE SEQUENCE [LARGE SCALE GENOMIC DNA]</scope>
    <source>
        <strain evidence="4 5">NCTC11842</strain>
    </source>
</reference>
<dbReference type="EMBL" id="JADMCD010000003">
    <property type="protein sequence ID" value="MBF8640723.1"/>
    <property type="molecule type" value="Genomic_DNA"/>
</dbReference>
<dbReference type="Proteomes" id="UP000626180">
    <property type="component" value="Unassembled WGS sequence"/>
</dbReference>
<evidence type="ECO:0000313" key="3">
    <source>
        <dbReference type="EMBL" id="MBF8640723.1"/>
    </source>
</evidence>
<organism evidence="4 5">
    <name type="scientific">Pseudomonas luteola</name>
    <dbReference type="NCBI Taxonomy" id="47886"/>
    <lineage>
        <taxon>Bacteria</taxon>
        <taxon>Pseudomonadati</taxon>
        <taxon>Pseudomonadota</taxon>
        <taxon>Gammaproteobacteria</taxon>
        <taxon>Pseudomonadales</taxon>
        <taxon>Pseudomonadaceae</taxon>
        <taxon>Pseudomonas</taxon>
    </lineage>
</organism>
<dbReference type="Pfam" id="PF14559">
    <property type="entry name" value="TPR_19"/>
    <property type="match status" value="1"/>
</dbReference>
<feature type="repeat" description="TPR" evidence="1">
    <location>
        <begin position="64"/>
        <end position="97"/>
    </location>
</feature>
<dbReference type="InterPro" id="IPR019734">
    <property type="entry name" value="TPR_rpt"/>
</dbReference>
<dbReference type="InterPro" id="IPR011990">
    <property type="entry name" value="TPR-like_helical_dom_sf"/>
</dbReference>
<feature type="signal peptide" evidence="2">
    <location>
        <begin position="1"/>
        <end position="24"/>
    </location>
</feature>
<evidence type="ECO:0000256" key="2">
    <source>
        <dbReference type="SAM" id="SignalP"/>
    </source>
</evidence>
<feature type="repeat" description="TPR" evidence="1">
    <location>
        <begin position="131"/>
        <end position="164"/>
    </location>
</feature>
<gene>
    <name evidence="3" type="ORF">IRZ65_08510</name>
    <name evidence="4" type="ORF">NCTC11842_02007</name>
</gene>
<proteinExistence type="predicted"/>
<evidence type="ECO:0000256" key="1">
    <source>
        <dbReference type="PROSITE-ProRule" id="PRU00339"/>
    </source>
</evidence>
<dbReference type="PROSITE" id="PS51257">
    <property type="entry name" value="PROKAR_LIPOPROTEIN"/>
    <property type="match status" value="1"/>
</dbReference>
<dbReference type="EMBL" id="UAUF01000011">
    <property type="protein sequence ID" value="SPZ06081.1"/>
    <property type="molecule type" value="Genomic_DNA"/>
</dbReference>
<keyword evidence="6" id="KW-1185">Reference proteome</keyword>
<dbReference type="Pfam" id="PF13181">
    <property type="entry name" value="TPR_8"/>
    <property type="match status" value="1"/>
</dbReference>
<feature type="chain" id="PRO_5016046976" evidence="2">
    <location>
        <begin position="25"/>
        <end position="262"/>
    </location>
</feature>
<dbReference type="SUPFAM" id="SSF48452">
    <property type="entry name" value="TPR-like"/>
    <property type="match status" value="1"/>
</dbReference>
<keyword evidence="2" id="KW-0732">Signal</keyword>
<keyword evidence="1" id="KW-0802">TPR repeat</keyword>
<evidence type="ECO:0000313" key="5">
    <source>
        <dbReference type="Proteomes" id="UP000250443"/>
    </source>
</evidence>
<dbReference type="SMART" id="SM00028">
    <property type="entry name" value="TPR"/>
    <property type="match status" value="2"/>
</dbReference>
<sequence>MPTSRPTRLALAVVCSWLAGCSSAPSNPHPDLQLDKLASDIERRGDPATASALYARAAQQQQDAPAFIRLGNARLGSGDANGAAQAFREALIKEPHNPDALLGFGSAQLRLGNASSAANALKEVAPLKKTASTYSKLGTAYSLLGQSAAAETAFSKALELAPGNLDIQSNQAVAMALGGSPDRAVTRLREVTRSPLAMPGHYRNLLLTLVLAGHEQEATGLVIPQTTPAQKARLLEQARQIKSLRDPMQRAQAVGLIATHPN</sequence>
<protein>
    <submittedName>
        <fullName evidence="4">Flp pilus assembly protein TadD, contains TPR repeats</fullName>
    </submittedName>
    <submittedName>
        <fullName evidence="3">Tetratricopeptide repeat protein</fullName>
    </submittedName>
</protein>
<dbReference type="Proteomes" id="UP000250443">
    <property type="component" value="Unassembled WGS sequence"/>
</dbReference>
<dbReference type="RefSeq" id="WP_167670391.1">
    <property type="nucleotide sequence ID" value="NZ_FQYS01000003.1"/>
</dbReference>